<protein>
    <submittedName>
        <fullName evidence="3">Uncharacterized protein</fullName>
    </submittedName>
</protein>
<keyword evidence="1" id="KW-1133">Transmembrane helix</keyword>
<feature type="chain" id="PRO_5045250804" evidence="2">
    <location>
        <begin position="20"/>
        <end position="230"/>
    </location>
</feature>
<dbReference type="Proteomes" id="UP001156974">
    <property type="component" value="Unassembled WGS sequence"/>
</dbReference>
<name>A0ABT6U3T3_9GAMM</name>
<evidence type="ECO:0000256" key="2">
    <source>
        <dbReference type="SAM" id="SignalP"/>
    </source>
</evidence>
<keyword evidence="4" id="KW-1185">Reference proteome</keyword>
<dbReference type="EMBL" id="JAKUMG010000012">
    <property type="protein sequence ID" value="MDI4670807.1"/>
    <property type="molecule type" value="Genomic_DNA"/>
</dbReference>
<feature type="transmembrane region" description="Helical" evidence="1">
    <location>
        <begin position="201"/>
        <end position="222"/>
    </location>
</feature>
<gene>
    <name evidence="3" type="ORF">MKZ47_17175</name>
</gene>
<evidence type="ECO:0000313" key="3">
    <source>
        <dbReference type="EMBL" id="MDI4670807.1"/>
    </source>
</evidence>
<feature type="signal peptide" evidence="2">
    <location>
        <begin position="1"/>
        <end position="19"/>
    </location>
</feature>
<comment type="caution">
    <text evidence="3">The sequence shown here is derived from an EMBL/GenBank/DDBJ whole genome shotgun (WGS) entry which is preliminary data.</text>
</comment>
<sequence>MIKRILMTTALLLPAFAWAHQSAPSEACQSMQAERIELQIALRKTNLLDKIEAYKQRIQSLSARISETCFSEEQIAELKSSLYNPDITELENTLAKPLTEQAYISKQAAWDRFYVMPPRCAARSLQLQNLESCLENKQIQFQQFDMLWQQKSAQLARTEAKPTDSFHEFVLPSKAERAKLTAEQELKRYSYSTDSFLPTNIIVLCVLAVSVFFGLIFIFHWLMRPRPVVK</sequence>
<evidence type="ECO:0000256" key="1">
    <source>
        <dbReference type="SAM" id="Phobius"/>
    </source>
</evidence>
<keyword evidence="2" id="KW-0732">Signal</keyword>
<accession>A0ABT6U3T3</accession>
<proteinExistence type="predicted"/>
<organism evidence="3 4">
    <name type="scientific">Pseudoalteromonas shioyasakiensis</name>
    <dbReference type="NCBI Taxonomy" id="1190813"/>
    <lineage>
        <taxon>Bacteria</taxon>
        <taxon>Pseudomonadati</taxon>
        <taxon>Pseudomonadota</taxon>
        <taxon>Gammaproteobacteria</taxon>
        <taxon>Alteromonadales</taxon>
        <taxon>Pseudoalteromonadaceae</taxon>
        <taxon>Pseudoalteromonas</taxon>
    </lineage>
</organism>
<dbReference type="RefSeq" id="WP_175083111.1">
    <property type="nucleotide sequence ID" value="NZ_JAKUMG010000012.1"/>
</dbReference>
<evidence type="ECO:0000313" key="4">
    <source>
        <dbReference type="Proteomes" id="UP001156974"/>
    </source>
</evidence>
<reference evidence="3 4" key="1">
    <citation type="submission" date="2022-02" db="EMBL/GenBank/DDBJ databases">
        <title>Genome analysis of Beneficial Microorganisms for Coral consortium from Pocillopora damicornis.</title>
        <authorList>
            <person name="Rosado P.M."/>
            <person name="Cardoso P.M."/>
            <person name="Rosado J.G."/>
            <person name="Schultz J."/>
            <person name="Rocha U."/>
            <person name="Costa T.K."/>
            <person name="Peixoto R.S."/>
        </authorList>
    </citation>
    <scope>NUCLEOTIDE SEQUENCE [LARGE SCALE GENOMIC DNA]</scope>
    <source>
        <strain evidence="3 4">BMC5</strain>
    </source>
</reference>
<keyword evidence="1" id="KW-0812">Transmembrane</keyword>
<keyword evidence="1" id="KW-0472">Membrane</keyword>